<dbReference type="InterPro" id="IPR041664">
    <property type="entry name" value="AAA_16"/>
</dbReference>
<dbReference type="PROSITE" id="PS00622">
    <property type="entry name" value="HTH_LUXR_1"/>
    <property type="match status" value="1"/>
</dbReference>
<dbReference type="EMBL" id="JADOGI010000289">
    <property type="protein sequence ID" value="MBF8193499.1"/>
    <property type="molecule type" value="Genomic_DNA"/>
</dbReference>
<organism evidence="5 6">
    <name type="scientific">Nonomuraea cypriaca</name>
    <dbReference type="NCBI Taxonomy" id="1187855"/>
    <lineage>
        <taxon>Bacteria</taxon>
        <taxon>Bacillati</taxon>
        <taxon>Actinomycetota</taxon>
        <taxon>Actinomycetes</taxon>
        <taxon>Streptosporangiales</taxon>
        <taxon>Streptosporangiaceae</taxon>
        <taxon>Nonomuraea</taxon>
    </lineage>
</organism>
<evidence type="ECO:0000256" key="3">
    <source>
        <dbReference type="SAM" id="MobiDB-lite"/>
    </source>
</evidence>
<accession>A0A931AN85</accession>
<feature type="domain" description="HTH luxR-type" evidence="4">
    <location>
        <begin position="905"/>
        <end position="967"/>
    </location>
</feature>
<name>A0A931AN85_9ACTN</name>
<dbReference type="InterPro" id="IPR027417">
    <property type="entry name" value="P-loop_NTPase"/>
</dbReference>
<dbReference type="SMART" id="SM00421">
    <property type="entry name" value="HTH_LUXR"/>
    <property type="match status" value="1"/>
</dbReference>
<reference evidence="5" key="1">
    <citation type="submission" date="2020-11" db="EMBL/GenBank/DDBJ databases">
        <title>Whole-genome analyses of Nonomuraea sp. K274.</title>
        <authorList>
            <person name="Veyisoglu A."/>
        </authorList>
    </citation>
    <scope>NUCLEOTIDE SEQUENCE</scope>
    <source>
        <strain evidence="5">K274</strain>
    </source>
</reference>
<dbReference type="InterPro" id="IPR003593">
    <property type="entry name" value="AAA+_ATPase"/>
</dbReference>
<dbReference type="GO" id="GO:0004016">
    <property type="term" value="F:adenylate cyclase activity"/>
    <property type="evidence" value="ECO:0007669"/>
    <property type="project" value="TreeGrafter"/>
</dbReference>
<dbReference type="InterPro" id="IPR016032">
    <property type="entry name" value="Sig_transdc_resp-reg_C-effctor"/>
</dbReference>
<dbReference type="CDD" id="cd06170">
    <property type="entry name" value="LuxR_C_like"/>
    <property type="match status" value="1"/>
</dbReference>
<dbReference type="InterPro" id="IPR000792">
    <property type="entry name" value="Tscrpt_reg_LuxR_C"/>
</dbReference>
<keyword evidence="6" id="KW-1185">Reference proteome</keyword>
<dbReference type="GO" id="GO:0006355">
    <property type="term" value="P:regulation of DNA-templated transcription"/>
    <property type="evidence" value="ECO:0007669"/>
    <property type="project" value="InterPro"/>
</dbReference>
<dbReference type="GO" id="GO:0003677">
    <property type="term" value="F:DNA binding"/>
    <property type="evidence" value="ECO:0007669"/>
    <property type="project" value="InterPro"/>
</dbReference>
<dbReference type="RefSeq" id="WP_195902361.1">
    <property type="nucleotide sequence ID" value="NZ_JADOGI010000289.1"/>
</dbReference>
<evidence type="ECO:0000256" key="1">
    <source>
        <dbReference type="ARBA" id="ARBA00022741"/>
    </source>
</evidence>
<comment type="caution">
    <text evidence="5">The sequence shown here is derived from an EMBL/GenBank/DDBJ whole genome shotgun (WGS) entry which is preliminary data.</text>
</comment>
<keyword evidence="2" id="KW-0067">ATP-binding</keyword>
<evidence type="ECO:0000313" key="6">
    <source>
        <dbReference type="Proteomes" id="UP000605361"/>
    </source>
</evidence>
<dbReference type="SMART" id="SM00382">
    <property type="entry name" value="AAA"/>
    <property type="match status" value="1"/>
</dbReference>
<evidence type="ECO:0000259" key="4">
    <source>
        <dbReference type="PROSITE" id="PS50043"/>
    </source>
</evidence>
<feature type="compositionally biased region" description="Gly residues" evidence="3">
    <location>
        <begin position="386"/>
        <end position="400"/>
    </location>
</feature>
<dbReference type="Pfam" id="PF13191">
    <property type="entry name" value="AAA_16"/>
    <property type="match status" value="1"/>
</dbReference>
<sequence length="967" mass="102421">MPLLRGRGEVEIVLSRLLDRARAGSGGALLLAGAPGIGKTALLDLAAVRAAPGFRVLRVSGVESESRLPYAGLHGLLRPVAAAASALPGAQARAMMAALESGTGGDGLALPAAVLGLLSSVAAHQPVLACVDDVDRLDPASREALSFVARRVAGEPIALLFTARDPVRSPGGLDGVPVRALDGLDEVAVRELAGDLAPGQVAEDLLAALDQIARGNPLALRELIGALTPDQLAGLAMPPTAVPRGGRLWREHANRLADLPGEARRLLLLIAADPGLDVTTLIRAAEPGCALAALEPAEHAGILHSTGDRFDFREPAMRAVTYYGASLSERRRAHRLLATLLHDDSLDAALPHDGPLDAALPHDGPFDPPADGPPADGRSHQPDAGAPGGAGGGAGGGQGEGDPRRLRRAWHRACALDGPAEELADELAAAALATRPLGGHPEPYLALERAADLTGRGPAKAERLAAAARRAWISGRPQVARSLLARLRSLTAPGSLGELRGHVQLLHGSLELLGGETGSAREELLSAAGWLLDSHRMLGVRALVRAADASYRAGDNRAFIAIARQAAALRRPDETVTTQLMFEYLDGMASTFSGLHQEAAGPLRRVVELAGSVRDPAVLVWACVASMLLGEDATAHRLSARAVETARVRGAASAMPQLLEYTIYPEIWMGRYTSVASTAAKGLRLSQETGQLNTAAQHLAWLAITAAVEGDQETCRVRADAAVDLADAHDLGIAGAIGNWALAYLDLAAGRPADAANRLRAERRHNHVVIRVMATPHLIEASARTGDHDRARSALRVLERWVGSTRSPDLRALVSRCRALLAAPGEAEELFREALELHGQGLCEFEAARTRLLYGSALRRDRRPGAARNHLHTALETFQRYGARLWVEQARNELRASGEPVRPAGTATTRQLTAQQLQIARMVAEGATNKEVAEQLFLSRRTIEHHLRNIFTRLGIRSRVELVRLMS</sequence>
<dbReference type="InterPro" id="IPR036388">
    <property type="entry name" value="WH-like_DNA-bd_sf"/>
</dbReference>
<evidence type="ECO:0000313" key="5">
    <source>
        <dbReference type="EMBL" id="MBF8193499.1"/>
    </source>
</evidence>
<dbReference type="Proteomes" id="UP000605361">
    <property type="component" value="Unassembled WGS sequence"/>
</dbReference>
<dbReference type="SUPFAM" id="SSF52540">
    <property type="entry name" value="P-loop containing nucleoside triphosphate hydrolases"/>
    <property type="match status" value="1"/>
</dbReference>
<proteinExistence type="predicted"/>
<dbReference type="Pfam" id="PF00196">
    <property type="entry name" value="GerE"/>
    <property type="match status" value="1"/>
</dbReference>
<dbReference type="GO" id="GO:0005524">
    <property type="term" value="F:ATP binding"/>
    <property type="evidence" value="ECO:0007669"/>
    <property type="project" value="UniProtKB-KW"/>
</dbReference>
<feature type="region of interest" description="Disordered" evidence="3">
    <location>
        <begin position="352"/>
        <end position="405"/>
    </location>
</feature>
<evidence type="ECO:0000256" key="2">
    <source>
        <dbReference type="ARBA" id="ARBA00022840"/>
    </source>
</evidence>
<dbReference type="GO" id="GO:0005737">
    <property type="term" value="C:cytoplasm"/>
    <property type="evidence" value="ECO:0007669"/>
    <property type="project" value="TreeGrafter"/>
</dbReference>
<dbReference type="AlphaFoldDB" id="A0A931AN85"/>
<dbReference type="PANTHER" id="PTHR16305">
    <property type="entry name" value="TESTICULAR SOLUBLE ADENYLYL CYCLASE"/>
    <property type="match status" value="1"/>
</dbReference>
<dbReference type="Gene3D" id="1.10.10.10">
    <property type="entry name" value="Winged helix-like DNA-binding domain superfamily/Winged helix DNA-binding domain"/>
    <property type="match status" value="1"/>
</dbReference>
<keyword evidence="1" id="KW-0547">Nucleotide-binding</keyword>
<dbReference type="PANTHER" id="PTHR16305:SF35">
    <property type="entry name" value="TRANSCRIPTIONAL ACTIVATOR DOMAIN"/>
    <property type="match status" value="1"/>
</dbReference>
<dbReference type="PRINTS" id="PR00038">
    <property type="entry name" value="HTHLUXR"/>
</dbReference>
<dbReference type="SUPFAM" id="SSF46894">
    <property type="entry name" value="C-terminal effector domain of the bipartite response regulators"/>
    <property type="match status" value="1"/>
</dbReference>
<gene>
    <name evidence="5" type="ORF">ITP53_49070</name>
</gene>
<dbReference type="PROSITE" id="PS50043">
    <property type="entry name" value="HTH_LUXR_2"/>
    <property type="match status" value="1"/>
</dbReference>
<protein>
    <submittedName>
        <fullName evidence="5">AAA family ATPase</fullName>
    </submittedName>
</protein>